<dbReference type="STRING" id="583355.Caka_1844"/>
<dbReference type="InterPro" id="IPR015422">
    <property type="entry name" value="PyrdxlP-dep_Trfase_small"/>
</dbReference>
<dbReference type="InterPro" id="IPR049315">
    <property type="entry name" value="GDC-P_N"/>
</dbReference>
<keyword evidence="4" id="KW-0663">Pyridoxal phosphate</keyword>
<dbReference type="Gene3D" id="3.90.1150.10">
    <property type="entry name" value="Aspartate Aminotransferase, domain 1"/>
    <property type="match status" value="2"/>
</dbReference>
<dbReference type="NCBIfam" id="NF003346">
    <property type="entry name" value="PRK04366.1"/>
    <property type="match status" value="1"/>
</dbReference>
<feature type="domain" description="Glycine cleavage system P-protein N-terminal" evidence="7">
    <location>
        <begin position="14"/>
        <end position="430"/>
    </location>
</feature>
<dbReference type="InterPro" id="IPR015421">
    <property type="entry name" value="PyrdxlP-dep_Trfase_major"/>
</dbReference>
<name>D5EKB3_CORAD</name>
<accession>D5EKB3</accession>
<evidence type="ECO:0000313" key="9">
    <source>
        <dbReference type="EMBL" id="ADE54862.1"/>
    </source>
</evidence>
<evidence type="ECO:0000313" key="10">
    <source>
        <dbReference type="Proteomes" id="UP000000925"/>
    </source>
</evidence>
<evidence type="ECO:0000256" key="5">
    <source>
        <dbReference type="ARBA" id="ARBA00023002"/>
    </source>
</evidence>
<dbReference type="OrthoDB" id="9801272at2"/>
<evidence type="ECO:0000259" key="7">
    <source>
        <dbReference type="Pfam" id="PF02347"/>
    </source>
</evidence>
<dbReference type="EC" id="1.4.4.2" evidence="3"/>
<feature type="domain" description="Glycine dehydrogenase C-terminal" evidence="8">
    <location>
        <begin position="806"/>
        <end position="917"/>
    </location>
</feature>
<evidence type="ECO:0000256" key="4">
    <source>
        <dbReference type="ARBA" id="ARBA00022898"/>
    </source>
</evidence>
<dbReference type="Proteomes" id="UP000000925">
    <property type="component" value="Chromosome"/>
</dbReference>
<comment type="function">
    <text evidence="2">The glycine cleavage system catalyzes the degradation of glycine. The P protein binds the alpha-amino group of glycine through its pyridoxal phosphate cofactor; CO(2) is released and the remaining methylamine moiety is then transferred to the lipoamide cofactor of the H protein.</text>
</comment>
<dbReference type="InterPro" id="IPR049316">
    <property type="entry name" value="GDC-P_C"/>
</dbReference>
<keyword evidence="5 9" id="KW-0560">Oxidoreductase</keyword>
<dbReference type="eggNOG" id="COG1003">
    <property type="taxonomic scope" value="Bacteria"/>
</dbReference>
<evidence type="ECO:0000259" key="8">
    <source>
        <dbReference type="Pfam" id="PF21478"/>
    </source>
</evidence>
<dbReference type="GO" id="GO:0005829">
    <property type="term" value="C:cytosol"/>
    <property type="evidence" value="ECO:0007669"/>
    <property type="project" value="TreeGrafter"/>
</dbReference>
<keyword evidence="10" id="KW-1185">Reference proteome</keyword>
<evidence type="ECO:0000256" key="6">
    <source>
        <dbReference type="ARBA" id="ARBA00049026"/>
    </source>
</evidence>
<dbReference type="EMBL" id="CP001998">
    <property type="protein sequence ID" value="ADE54862.1"/>
    <property type="molecule type" value="Genomic_DNA"/>
</dbReference>
<dbReference type="AlphaFoldDB" id="D5EKB3"/>
<dbReference type="PANTHER" id="PTHR11773">
    <property type="entry name" value="GLYCINE DEHYDROGENASE, DECARBOXYLATING"/>
    <property type="match status" value="1"/>
</dbReference>
<comment type="cofactor">
    <cofactor evidence="1">
        <name>pyridoxal 5'-phosphate</name>
        <dbReference type="ChEBI" id="CHEBI:597326"/>
    </cofactor>
</comment>
<dbReference type="PANTHER" id="PTHR11773:SF1">
    <property type="entry name" value="GLYCINE DEHYDROGENASE (DECARBOXYLATING), MITOCHONDRIAL"/>
    <property type="match status" value="1"/>
</dbReference>
<dbReference type="GO" id="GO:0019464">
    <property type="term" value="P:glycine decarboxylation via glycine cleavage system"/>
    <property type="evidence" value="ECO:0007669"/>
    <property type="project" value="TreeGrafter"/>
</dbReference>
<dbReference type="Gene3D" id="3.40.640.10">
    <property type="entry name" value="Type I PLP-dependent aspartate aminotransferase-like (Major domain)"/>
    <property type="match status" value="2"/>
</dbReference>
<dbReference type="RefSeq" id="WP_013043584.1">
    <property type="nucleotide sequence ID" value="NC_014008.1"/>
</dbReference>
<organism evidence="9 10">
    <name type="scientific">Coraliomargarita akajimensis (strain DSM 45221 / IAM 15411 / JCM 23193 / KCTC 12865 / 04OKA010-24)</name>
    <dbReference type="NCBI Taxonomy" id="583355"/>
    <lineage>
        <taxon>Bacteria</taxon>
        <taxon>Pseudomonadati</taxon>
        <taxon>Verrucomicrobiota</taxon>
        <taxon>Opitutia</taxon>
        <taxon>Puniceicoccales</taxon>
        <taxon>Coraliomargaritaceae</taxon>
        <taxon>Coraliomargarita</taxon>
    </lineage>
</organism>
<reference evidence="9 10" key="1">
    <citation type="journal article" date="2010" name="Stand. Genomic Sci.">
        <title>Complete genome sequence of Coraliomargarita akajimensis type strain (04OKA010-24).</title>
        <authorList>
            <person name="Mavromatis K."/>
            <person name="Abt B."/>
            <person name="Brambilla E."/>
            <person name="Lapidus A."/>
            <person name="Copeland A."/>
            <person name="Deshpande S."/>
            <person name="Nolan M."/>
            <person name="Lucas S."/>
            <person name="Tice H."/>
            <person name="Cheng J.F."/>
            <person name="Han C."/>
            <person name="Detter J.C."/>
            <person name="Woyke T."/>
            <person name="Goodwin L."/>
            <person name="Pitluck S."/>
            <person name="Held B."/>
            <person name="Brettin T."/>
            <person name="Tapia R."/>
            <person name="Ivanova N."/>
            <person name="Mikhailova N."/>
            <person name="Pati A."/>
            <person name="Liolios K."/>
            <person name="Chen A."/>
            <person name="Palaniappan K."/>
            <person name="Land M."/>
            <person name="Hauser L."/>
            <person name="Chang Y.J."/>
            <person name="Jeffries C.D."/>
            <person name="Rohde M."/>
            <person name="Goker M."/>
            <person name="Bristow J."/>
            <person name="Eisen J.A."/>
            <person name="Markowitz V."/>
            <person name="Hugenholtz P."/>
            <person name="Klenk H.P."/>
            <person name="Kyrpides N.C."/>
        </authorList>
    </citation>
    <scope>NUCLEOTIDE SEQUENCE [LARGE SCALE GENOMIC DNA]</scope>
    <source>
        <strain evidence="10">DSM 45221 / IAM 15411 / JCM 23193 / KCTC 12865</strain>
    </source>
</reference>
<evidence type="ECO:0000256" key="3">
    <source>
        <dbReference type="ARBA" id="ARBA00012134"/>
    </source>
</evidence>
<dbReference type="SUPFAM" id="SSF53383">
    <property type="entry name" value="PLP-dependent transferases"/>
    <property type="match status" value="2"/>
</dbReference>
<dbReference type="eggNOG" id="COG0403">
    <property type="taxonomic scope" value="Bacteria"/>
</dbReference>
<proteinExistence type="predicted"/>
<dbReference type="InterPro" id="IPR020581">
    <property type="entry name" value="GDC_P"/>
</dbReference>
<dbReference type="HOGENOM" id="CLU_004620_5_1_0"/>
<dbReference type="Pfam" id="PF02347">
    <property type="entry name" value="GDC-P"/>
    <property type="match status" value="1"/>
</dbReference>
<dbReference type="Pfam" id="PF21478">
    <property type="entry name" value="GcvP2_C"/>
    <property type="match status" value="1"/>
</dbReference>
<dbReference type="GO" id="GO:0030170">
    <property type="term" value="F:pyridoxal phosphate binding"/>
    <property type="evidence" value="ECO:0007669"/>
    <property type="project" value="TreeGrafter"/>
</dbReference>
<dbReference type="GO" id="GO:0004375">
    <property type="term" value="F:glycine dehydrogenase (decarboxylating) activity"/>
    <property type="evidence" value="ECO:0007669"/>
    <property type="project" value="UniProtKB-EC"/>
</dbReference>
<protein>
    <recommendedName>
        <fullName evidence="3">glycine dehydrogenase (aminomethyl-transferring)</fullName>
        <ecNumber evidence="3">1.4.4.2</ecNumber>
    </recommendedName>
</protein>
<evidence type="ECO:0000256" key="2">
    <source>
        <dbReference type="ARBA" id="ARBA00003788"/>
    </source>
</evidence>
<dbReference type="GO" id="GO:0005960">
    <property type="term" value="C:glycine cleavage complex"/>
    <property type="evidence" value="ECO:0007669"/>
    <property type="project" value="TreeGrafter"/>
</dbReference>
<dbReference type="KEGG" id="caa:Caka_1844"/>
<gene>
    <name evidence="9" type="ordered locus">Caka_1844</name>
</gene>
<dbReference type="InterPro" id="IPR015424">
    <property type="entry name" value="PyrdxlP-dep_Trfase"/>
</dbReference>
<evidence type="ECO:0000256" key="1">
    <source>
        <dbReference type="ARBA" id="ARBA00001933"/>
    </source>
</evidence>
<comment type="catalytic activity">
    <reaction evidence="6">
        <text>N(6)-[(R)-lipoyl]-L-lysyl-[glycine-cleavage complex H protein] + glycine + H(+) = N(6)-[(R)-S(8)-aminomethyldihydrolipoyl]-L-lysyl-[glycine-cleavage complex H protein] + CO2</text>
        <dbReference type="Rhea" id="RHEA:24304"/>
        <dbReference type="Rhea" id="RHEA-COMP:10494"/>
        <dbReference type="Rhea" id="RHEA-COMP:10495"/>
        <dbReference type="ChEBI" id="CHEBI:15378"/>
        <dbReference type="ChEBI" id="CHEBI:16526"/>
        <dbReference type="ChEBI" id="CHEBI:57305"/>
        <dbReference type="ChEBI" id="CHEBI:83099"/>
        <dbReference type="ChEBI" id="CHEBI:83143"/>
        <dbReference type="EC" id="1.4.4.2"/>
    </reaction>
</comment>
<dbReference type="GO" id="GO:0016594">
    <property type="term" value="F:glycine binding"/>
    <property type="evidence" value="ECO:0007669"/>
    <property type="project" value="TreeGrafter"/>
</dbReference>
<sequence>MTTPSSDQREYARHYISASDSDIQAMLEAIGLNSFDELFAHIPAAVRFSELDLPEELEYDALKARLEAISKKNRVGSSFLGDGLLDLEPSPVVGPICDIRNLTTAYTPYQPELSQGTLLAHWIYQCSMAKLTGFEAVNASLYDRSTAIFEGICAASRMSRGKTVALIPDTLYPGDLEVLETLVAETELELVRVPVHERSGCIDIDALKSAAEQWLDRLAVIVFPQVNSFGLLEDVDTLTDLAAQLKVKSVAVIDPLLLAKGGLKSPSVFGANGVDIIVGEAHHLALAPNFGGPGLGLFGVRFSAKERNGVRAAPGRFIGKARDSSGRECRVGVLSTREQHIRKDKATSNICSNQAFIATLVGASLLERGDDGMGAILSELRAKLAEAVKCLTAFEGVELAFPGSVSFHELTLALSQPVASVLERAHRAGILAGADVSERVAGGRQLLKLSFSNRDQDLGGLVEVFADLFGAACEDCAEAPLAVPSGLLREGAPGLASYAAAEVIAYYKQLGDLNVSPDDGCYPLGSCTMKYNPRVNDWAAGLPGFTDLHPQAPVEDAQGCLYLLHEIQEWFKSITGLAAVTTQPLAGAQGELVGLKLFQAYHQDRGEHRDVILIPRSAHGTNFATATMAGFAGKKGKIVYLEADTAGRVLNEDLDLRIQEYGSRIAGVMITNPNTSGIFETSFKEIAEKIHEIGGLVYMDGANMNAIAGWVDLDALGVDAVHNNLHKTWTIPHGGGGPGDAIVAVSDRLVDYLPGYQIVQDGDQYRPVKAAKSIGSFHRHWGNFAHKVRCYSYLLRLGRDGVRRMSAMAVLSARYLQKGLKDDYAFMPIGADGEPRMHEFIVTLQEEDYTALESVGLRKTDSAPRIGKLFLDFGFHAPTVAWPEPLGLMIEPTESYTKAELDRFTEAVQAIIRLVREHPKALLSAPHFTPIDRVEEVEANREVCLSEPLDALPLLNLPRVSTAELAQMSVDAIYAKIVDVVTTADS</sequence>